<dbReference type="SMART" id="SM00487">
    <property type="entry name" value="DEXDc"/>
    <property type="match status" value="1"/>
</dbReference>
<dbReference type="Pfam" id="PF13643">
    <property type="entry name" value="DUF4145"/>
    <property type="match status" value="1"/>
</dbReference>
<keyword evidence="1" id="KW-0175">Coiled coil</keyword>
<dbReference type="Gene3D" id="3.40.50.300">
    <property type="entry name" value="P-loop containing nucleotide triphosphate hydrolases"/>
    <property type="match status" value="2"/>
</dbReference>
<dbReference type="SUPFAM" id="SSF52540">
    <property type="entry name" value="P-loop containing nucleoside triphosphate hydrolases"/>
    <property type="match status" value="2"/>
</dbReference>
<evidence type="ECO:0000313" key="4">
    <source>
        <dbReference type="Proteomes" id="UP000184404"/>
    </source>
</evidence>
<dbReference type="RefSeq" id="WP_072934469.1">
    <property type="nucleotide sequence ID" value="NZ_FQUG01000002.1"/>
</dbReference>
<dbReference type="Pfam" id="PF08463">
    <property type="entry name" value="EcoEI_R_C"/>
    <property type="match status" value="1"/>
</dbReference>
<dbReference type="InterPro" id="IPR027417">
    <property type="entry name" value="P-loop_NTPase"/>
</dbReference>
<dbReference type="Pfam" id="PF04851">
    <property type="entry name" value="ResIII"/>
    <property type="match status" value="1"/>
</dbReference>
<reference evidence="3 4" key="1">
    <citation type="submission" date="2016-11" db="EMBL/GenBank/DDBJ databases">
        <authorList>
            <person name="Jaros S."/>
            <person name="Januszkiewicz K."/>
            <person name="Wedrychowicz H."/>
        </authorList>
    </citation>
    <scope>NUCLEOTIDE SEQUENCE [LARGE SCALE GENOMIC DNA]</scope>
    <source>
        <strain evidence="3 4">DSM 10502</strain>
    </source>
</reference>
<dbReference type="InterPro" id="IPR050742">
    <property type="entry name" value="Helicase_Restrict-Modif_Enz"/>
</dbReference>
<dbReference type="CDD" id="cd18799">
    <property type="entry name" value="SF2_C_EcoAI-like"/>
    <property type="match status" value="1"/>
</dbReference>
<dbReference type="GO" id="GO:0005524">
    <property type="term" value="F:ATP binding"/>
    <property type="evidence" value="ECO:0007669"/>
    <property type="project" value="InterPro"/>
</dbReference>
<evidence type="ECO:0000256" key="1">
    <source>
        <dbReference type="SAM" id="Coils"/>
    </source>
</evidence>
<dbReference type="GO" id="GO:0005829">
    <property type="term" value="C:cytosol"/>
    <property type="evidence" value="ECO:0007669"/>
    <property type="project" value="TreeGrafter"/>
</dbReference>
<accession>A0A1M4T551</accession>
<dbReference type="STRING" id="1123243.SAMN02745190_00371"/>
<dbReference type="InterPro" id="IPR001650">
    <property type="entry name" value="Helicase_C-like"/>
</dbReference>
<dbReference type="EMBL" id="FQUG01000002">
    <property type="protein sequence ID" value="SHE39673.1"/>
    <property type="molecule type" value="Genomic_DNA"/>
</dbReference>
<dbReference type="PROSITE" id="PS51192">
    <property type="entry name" value="HELICASE_ATP_BIND_1"/>
    <property type="match status" value="1"/>
</dbReference>
<dbReference type="Pfam" id="PF00271">
    <property type="entry name" value="Helicase_C"/>
    <property type="match status" value="1"/>
</dbReference>
<dbReference type="PANTHER" id="PTHR47396">
    <property type="entry name" value="TYPE I RESTRICTION ENZYME ECOKI R PROTEIN"/>
    <property type="match status" value="1"/>
</dbReference>
<evidence type="ECO:0000259" key="2">
    <source>
        <dbReference type="PROSITE" id="PS51192"/>
    </source>
</evidence>
<dbReference type="Proteomes" id="UP000184404">
    <property type="component" value="Unassembled WGS sequence"/>
</dbReference>
<dbReference type="InterPro" id="IPR025285">
    <property type="entry name" value="DUF4145"/>
</dbReference>
<keyword evidence="4" id="KW-1185">Reference proteome</keyword>
<gene>
    <name evidence="3" type="ORF">SAMN02745190_00371</name>
</gene>
<dbReference type="GO" id="GO:0016787">
    <property type="term" value="F:hydrolase activity"/>
    <property type="evidence" value="ECO:0007669"/>
    <property type="project" value="InterPro"/>
</dbReference>
<organism evidence="3 4">
    <name type="scientific">Schwartzia succinivorans DSM 10502</name>
    <dbReference type="NCBI Taxonomy" id="1123243"/>
    <lineage>
        <taxon>Bacteria</taxon>
        <taxon>Bacillati</taxon>
        <taxon>Bacillota</taxon>
        <taxon>Negativicutes</taxon>
        <taxon>Selenomonadales</taxon>
        <taxon>Selenomonadaceae</taxon>
        <taxon>Schwartzia</taxon>
    </lineage>
</organism>
<feature type="coiled-coil region" evidence="1">
    <location>
        <begin position="150"/>
        <end position="187"/>
    </location>
</feature>
<name>A0A1M4T551_9FIRM</name>
<proteinExistence type="predicted"/>
<dbReference type="Gene3D" id="3.90.1570.30">
    <property type="match status" value="1"/>
</dbReference>
<protein>
    <submittedName>
        <fullName evidence="3">Type I restriction enzyme, R subunit</fullName>
    </submittedName>
</protein>
<feature type="domain" description="Helicase ATP-binding" evidence="2">
    <location>
        <begin position="364"/>
        <end position="525"/>
    </location>
</feature>
<dbReference type="PANTHER" id="PTHR47396:SF1">
    <property type="entry name" value="ATP-DEPENDENT HELICASE IRC3-RELATED"/>
    <property type="match status" value="1"/>
</dbReference>
<dbReference type="InterPro" id="IPR013670">
    <property type="entry name" value="EcoEI_R_C_dom"/>
</dbReference>
<dbReference type="GO" id="GO:0006304">
    <property type="term" value="P:DNA modification"/>
    <property type="evidence" value="ECO:0007669"/>
    <property type="project" value="InterPro"/>
</dbReference>
<dbReference type="InterPro" id="IPR006935">
    <property type="entry name" value="Helicase/UvrB_N"/>
</dbReference>
<dbReference type="GO" id="GO:0003677">
    <property type="term" value="F:DNA binding"/>
    <property type="evidence" value="ECO:0007669"/>
    <property type="project" value="InterPro"/>
</dbReference>
<sequence length="1129" mass="129853">MASNFEHLINKKGYKNFAQAAVEAEKCLAVSPASSAIHARKALELGVKFIYSVEPELNIPYRETLSALIHNYTFKGKIGVQLFHLIKFIVHLGNMAVHSNSPIKRDDAVLALRNLHNFCDWIDYSYSDEYEQTEFDVSILPSSDSERQTKEQLQKLADTLNSKTQSIEELTKINKELMVQLQQMKETYQQQRTFQVDKISEAETRKKYIDVALMDAGWRMAESGVTSPNCYPEVPVEGMPNATGQGFVDYVLYGQDQIPLAVVEAKKASVDPLVGSQQAKLYADCLEKQYGRRPLIFTTNGFDIFYTNDYMQEARRPISGFFTQDELQLEMDRRTSRIPLTNIEIDDKITNRPYQKNAVINACEDISNRHRKFLIVQATGTGKTRVSISLVDVLLKHNYIKNILFLADRTALVRQAKRNFVDLLTNLTCCNLMENKEDPEQCRMIFSTYPTIMNAIDETKSKDGSRLFTPGHFDLIILDEAHRSVYNKYQDIFNYFDAMLLGLTATPKSEIDKDTYAVFDLEKGNPTFAYEYDSAVSEGYLVTYSTIEYKDKIIENGVHYDQLSEAEKRHFEDTFADDPMVSVTKTVPNTAVNKWLFNQDTIDNMLKELMDKGLKVAGGDILGKTIIFARSSLHAKAIVERFNKLFPEYGGDFIKEIDYSIKYADSLLDEFSTKEKYPQIAVSVDMLDTGIDVPEILNLVFYKKVRSYTKFWQMIGRGTRLCKDLFGPSQDKEKFLIFDFCGNFDFFRENTNGQENNKQLTLMEKIYNTKTEILRSLQDAEYTADADYVAFRQSMAEDMCQAVVRLDDDSFRVKMRREQVDVYRDINNWQDLNELKVAEIKKKISPIIMPTDRNELARRFDYLMYSIMLGNLNKTSVDKPRSVVVQSCTMLTKKYTIPQVAAKRALIERVITDGYWTEAKLPDYEQAREALRELMQFIDKEEQKIYYSHFDDIFTNITQGDPLGGGINLKPYKERITSYLKEHADTLAVYKLRNNKPLTSVDLKMLEKILWEELGTKDEYAKDYGEKPIGLLVREIVGMEQSAVNEAFSEFISQGNLNSKQIDFVNMIIAYIVKNGNIVDVKKTFSQQPFKNFGGGVSTLFRDKMPLVKRIMERVAQIKRNSEEIVEAS</sequence>
<dbReference type="CDD" id="cd18032">
    <property type="entry name" value="DEXHc_RE_I_III_res"/>
    <property type="match status" value="1"/>
</dbReference>
<dbReference type="InterPro" id="IPR014001">
    <property type="entry name" value="Helicase_ATP-bd"/>
</dbReference>
<dbReference type="OrthoDB" id="9758243at2"/>
<dbReference type="AlphaFoldDB" id="A0A1M4T551"/>
<evidence type="ECO:0000313" key="3">
    <source>
        <dbReference type="EMBL" id="SHE39673.1"/>
    </source>
</evidence>